<evidence type="ECO:0000256" key="2">
    <source>
        <dbReference type="ARBA" id="ARBA00022679"/>
    </source>
</evidence>
<evidence type="ECO:0000313" key="9">
    <source>
        <dbReference type="Proteomes" id="UP000734854"/>
    </source>
</evidence>
<dbReference type="Proteomes" id="UP000734854">
    <property type="component" value="Unassembled WGS sequence"/>
</dbReference>
<dbReference type="InterPro" id="IPR000719">
    <property type="entry name" value="Prot_kinase_dom"/>
</dbReference>
<evidence type="ECO:0000259" key="7">
    <source>
        <dbReference type="PROSITE" id="PS50011"/>
    </source>
</evidence>
<organism evidence="8 9">
    <name type="scientific">Zingiber officinale</name>
    <name type="common">Ginger</name>
    <name type="synonym">Amomum zingiber</name>
    <dbReference type="NCBI Taxonomy" id="94328"/>
    <lineage>
        <taxon>Eukaryota</taxon>
        <taxon>Viridiplantae</taxon>
        <taxon>Streptophyta</taxon>
        <taxon>Embryophyta</taxon>
        <taxon>Tracheophyta</taxon>
        <taxon>Spermatophyta</taxon>
        <taxon>Magnoliopsida</taxon>
        <taxon>Liliopsida</taxon>
        <taxon>Zingiberales</taxon>
        <taxon>Zingiberaceae</taxon>
        <taxon>Zingiber</taxon>
    </lineage>
</organism>
<evidence type="ECO:0000256" key="5">
    <source>
        <dbReference type="ARBA" id="ARBA00022840"/>
    </source>
</evidence>
<keyword evidence="5" id="KW-0067">ATP-binding</keyword>
<evidence type="ECO:0000256" key="1">
    <source>
        <dbReference type="ARBA" id="ARBA00022527"/>
    </source>
</evidence>
<gene>
    <name evidence="8" type="ORF">ZIOFF_073682</name>
</gene>
<protein>
    <recommendedName>
        <fullName evidence="7">Protein kinase domain-containing protein</fullName>
    </recommendedName>
</protein>
<dbReference type="PROSITE" id="PS50011">
    <property type="entry name" value="PROTEIN_KINASE_DOM"/>
    <property type="match status" value="1"/>
</dbReference>
<evidence type="ECO:0000256" key="4">
    <source>
        <dbReference type="ARBA" id="ARBA00022777"/>
    </source>
</evidence>
<evidence type="ECO:0000313" key="8">
    <source>
        <dbReference type="EMBL" id="KAG6468987.1"/>
    </source>
</evidence>
<name>A0A8J5ETU9_ZINOF</name>
<keyword evidence="3" id="KW-0547">Nucleotide-binding</keyword>
<dbReference type="InterPro" id="IPR050205">
    <property type="entry name" value="CDPK_Ser/Thr_kinases"/>
</dbReference>
<proteinExistence type="predicted"/>
<comment type="caution">
    <text evidence="8">The sequence shown here is derived from an EMBL/GenBank/DDBJ whole genome shotgun (WGS) entry which is preliminary data.</text>
</comment>
<feature type="domain" description="Protein kinase" evidence="7">
    <location>
        <begin position="36"/>
        <end position="259"/>
    </location>
</feature>
<keyword evidence="2" id="KW-0808">Transferase</keyword>
<dbReference type="Gene3D" id="1.10.510.10">
    <property type="entry name" value="Transferase(Phosphotransferase) domain 1"/>
    <property type="match status" value="1"/>
</dbReference>
<dbReference type="Pfam" id="PF00069">
    <property type="entry name" value="Pkinase"/>
    <property type="match status" value="1"/>
</dbReference>
<sequence length="259" mass="28273">MHCLEALPCPAPRAKARTKEATSATRSIRNAAKSPSSLCPSFSLDAFGFPMHATQQRRPFRQSRGLADRAAKIYDGYLKMRVLKFFSETHFETVKEGEGHEIEWRKGRRRGGSKMSAAAIAPPVEDLMPLSRSSPRSSPPPPYSSCPSASSSTAIPLSADNAAPAEELQHQRAAAVVMKTIVEVVQLCHCHGVIHRDLEPENFLFSNKKENSPLKAIDFGLSIFFQPADNAAPAEELQHREPTGGVRGRRSCAFGHGAV</sequence>
<dbReference type="GO" id="GO:0004674">
    <property type="term" value="F:protein serine/threonine kinase activity"/>
    <property type="evidence" value="ECO:0007669"/>
    <property type="project" value="UniProtKB-KW"/>
</dbReference>
<dbReference type="EMBL" id="JACMSC010000022">
    <property type="protein sequence ID" value="KAG6468987.1"/>
    <property type="molecule type" value="Genomic_DNA"/>
</dbReference>
<dbReference type="PANTHER" id="PTHR24349">
    <property type="entry name" value="SERINE/THREONINE-PROTEIN KINASE"/>
    <property type="match status" value="1"/>
</dbReference>
<feature type="region of interest" description="Disordered" evidence="6">
    <location>
        <begin position="124"/>
        <end position="155"/>
    </location>
</feature>
<evidence type="ECO:0000256" key="6">
    <source>
        <dbReference type="SAM" id="MobiDB-lite"/>
    </source>
</evidence>
<keyword evidence="9" id="KW-1185">Reference proteome</keyword>
<accession>A0A8J5ETU9</accession>
<dbReference type="GO" id="GO:0005524">
    <property type="term" value="F:ATP binding"/>
    <property type="evidence" value="ECO:0007669"/>
    <property type="project" value="UniProtKB-KW"/>
</dbReference>
<dbReference type="InterPro" id="IPR011009">
    <property type="entry name" value="Kinase-like_dom_sf"/>
</dbReference>
<dbReference type="SUPFAM" id="SSF56112">
    <property type="entry name" value="Protein kinase-like (PK-like)"/>
    <property type="match status" value="1"/>
</dbReference>
<evidence type="ECO:0000256" key="3">
    <source>
        <dbReference type="ARBA" id="ARBA00022741"/>
    </source>
</evidence>
<feature type="region of interest" description="Disordered" evidence="6">
    <location>
        <begin position="14"/>
        <end position="35"/>
    </location>
</feature>
<reference evidence="8 9" key="1">
    <citation type="submission" date="2020-08" db="EMBL/GenBank/DDBJ databases">
        <title>Plant Genome Project.</title>
        <authorList>
            <person name="Zhang R.-G."/>
        </authorList>
    </citation>
    <scope>NUCLEOTIDE SEQUENCE [LARGE SCALE GENOMIC DNA]</scope>
    <source>
        <tissue evidence="8">Rhizome</tissue>
    </source>
</reference>
<keyword evidence="4" id="KW-0418">Kinase</keyword>
<dbReference type="AlphaFoldDB" id="A0A8J5ETU9"/>
<keyword evidence="1" id="KW-0723">Serine/threonine-protein kinase</keyword>
<feature type="compositionally biased region" description="Polar residues" evidence="6">
    <location>
        <begin position="21"/>
        <end position="35"/>
    </location>
</feature>